<dbReference type="PANTHER" id="PTHR19229:SF36">
    <property type="entry name" value="ATP-BINDING CASSETTE SUB-FAMILY A MEMBER 2"/>
    <property type="match status" value="1"/>
</dbReference>
<feature type="transmembrane region" description="Helical" evidence="10">
    <location>
        <begin position="487"/>
        <end position="508"/>
    </location>
</feature>
<sequence>AFLIDSTIKFKNKFINYTKIYQNKDFDPLKQKINEKESDQFGILPYIFPKYYPDSDLEQRDLYHRCRPLCIDLKQQANNTCGQKFNVTSCIFDCQSNYNYSKLDKRRMTLRQRDPIFTIQNKSQFLELYRQSISGQIKNQTDLISYYPSTKQKFYDRLKPYNMLSHFNIDVYDIKSIENQLQGQVNQTAYVFLPNRGNTGGNYKMNKVCGYIKDQLVYDCNGSTHYNETNWCYRLSTIPRAHGHSNVDTILGQSVADRDRVALLDITDEPQILVASALIRKQLYQQTQDYSPMNFSYSIVSRAMSIIANPDRVQSSAVTSSTFSQIFINAQLTISGLLPMMYSAMTIGNELESGILKLLQFHFVSPTNWMLNNVIFYLIISMIPFAFNLIFNALLFPDGFGNMISIFFYWVECLEASMTGVLIGQLLQKGRNAAMCTFFIMLFIMMFSMMDFSSPNFTYILSVFVPAYSISYEFFIANVEQKRDWGIFTYGAVLSLLHIVIAVVLVNWQRISSTIRKFFKRMKIQVDETDHAFVANSIVSVQNVHHVYETGTYALKGVDLEIPRGIVYGLLGSNGCGKSTLMHCMAGIYKPTFGKAMLQIESKKPDVEETEELSLIPNEHHQIDLFKSTQTSKYFSVVPQHDIYFSNLTVREHLELFNQINALKHPIKVDVLIRALQLEDVQNQIVGQLSGGMKRRVSIAIAMTTAPPLLALDEPSCGLGVTTKRFVHQAILRILNPSTTLILTTHDMEEVEQLVDQCCIMDGGKVIQIGSVAALRSKCRVDLELSLKVQEEVAQKVCSILNGLGVKFNQISQMWVIELKNVKQLRILEVLDQMQLLDSQWNVDVLKMEQIFMELVNKK</sequence>
<feature type="transmembrane region" description="Helical" evidence="10">
    <location>
        <begin position="433"/>
        <end position="450"/>
    </location>
</feature>
<comment type="similarity">
    <text evidence="2">Belongs to the ABC transporter superfamily. ABCA family.</text>
</comment>
<evidence type="ECO:0000256" key="8">
    <source>
        <dbReference type="ARBA" id="ARBA00022989"/>
    </source>
</evidence>
<keyword evidence="3" id="KW-0813">Transport</keyword>
<dbReference type="Pfam" id="PF00005">
    <property type="entry name" value="ABC_tran"/>
    <property type="match status" value="1"/>
</dbReference>
<dbReference type="SMART" id="SM00382">
    <property type="entry name" value="AAA"/>
    <property type="match status" value="1"/>
</dbReference>
<evidence type="ECO:0000256" key="3">
    <source>
        <dbReference type="ARBA" id="ARBA00022448"/>
    </source>
</evidence>
<feature type="domain" description="ABC transporter" evidence="11">
    <location>
        <begin position="539"/>
        <end position="788"/>
    </location>
</feature>
<dbReference type="InterPro" id="IPR017871">
    <property type="entry name" value="ABC_transporter-like_CS"/>
</dbReference>
<dbReference type="GO" id="GO:0016887">
    <property type="term" value="F:ATP hydrolysis activity"/>
    <property type="evidence" value="ECO:0007669"/>
    <property type="project" value="InterPro"/>
</dbReference>
<evidence type="ECO:0000256" key="7">
    <source>
        <dbReference type="ARBA" id="ARBA00022840"/>
    </source>
</evidence>
<evidence type="ECO:0000256" key="2">
    <source>
        <dbReference type="ARBA" id="ARBA00008869"/>
    </source>
</evidence>
<dbReference type="Gene3D" id="3.40.50.300">
    <property type="entry name" value="P-loop containing nucleotide triphosphate hydrolases"/>
    <property type="match status" value="1"/>
</dbReference>
<feature type="non-terminal residue" evidence="12">
    <location>
        <position position="1"/>
    </location>
</feature>
<keyword evidence="9 10" id="KW-0472">Membrane</keyword>
<dbReference type="GO" id="GO:0016020">
    <property type="term" value="C:membrane"/>
    <property type="evidence" value="ECO:0007669"/>
    <property type="project" value="UniProtKB-SubCell"/>
</dbReference>
<feature type="transmembrane region" description="Helical" evidence="10">
    <location>
        <begin position="456"/>
        <end position="475"/>
    </location>
</feature>
<dbReference type="PROSITE" id="PS00211">
    <property type="entry name" value="ABC_TRANSPORTER_1"/>
    <property type="match status" value="1"/>
</dbReference>
<keyword evidence="5" id="KW-0677">Repeat</keyword>
<dbReference type="PROSITE" id="PS50893">
    <property type="entry name" value="ABC_TRANSPORTER_2"/>
    <property type="match status" value="1"/>
</dbReference>
<evidence type="ECO:0000256" key="6">
    <source>
        <dbReference type="ARBA" id="ARBA00022741"/>
    </source>
</evidence>
<dbReference type="SUPFAM" id="SSF52540">
    <property type="entry name" value="P-loop containing nucleoside triphosphate hydrolases"/>
    <property type="match status" value="1"/>
</dbReference>
<dbReference type="PANTHER" id="PTHR19229">
    <property type="entry name" value="ATP-BINDING CASSETTE TRANSPORTER SUBFAMILY A ABCA"/>
    <property type="match status" value="1"/>
</dbReference>
<dbReference type="InterPro" id="IPR013525">
    <property type="entry name" value="ABC2_TM"/>
</dbReference>
<dbReference type="AlphaFoldDB" id="A0A146KJ93"/>
<dbReference type="InterPro" id="IPR027417">
    <property type="entry name" value="P-loop_NTPase"/>
</dbReference>
<keyword evidence="7" id="KW-0067">ATP-binding</keyword>
<evidence type="ECO:0000259" key="11">
    <source>
        <dbReference type="PROSITE" id="PS50893"/>
    </source>
</evidence>
<evidence type="ECO:0000313" key="12">
    <source>
        <dbReference type="EMBL" id="JAP95924.1"/>
    </source>
</evidence>
<comment type="subcellular location">
    <subcellularLocation>
        <location evidence="1">Membrane</location>
        <topology evidence="1">Multi-pass membrane protein</topology>
    </subcellularLocation>
</comment>
<protein>
    <submittedName>
        <fullName evidence="12">ABC transporter family protein</fullName>
    </submittedName>
</protein>
<evidence type="ECO:0000256" key="10">
    <source>
        <dbReference type="SAM" id="Phobius"/>
    </source>
</evidence>
<dbReference type="GO" id="GO:0005524">
    <property type="term" value="F:ATP binding"/>
    <property type="evidence" value="ECO:0007669"/>
    <property type="project" value="UniProtKB-KW"/>
</dbReference>
<reference evidence="12" key="1">
    <citation type="submission" date="2015-07" db="EMBL/GenBank/DDBJ databases">
        <title>Adaptation to a free-living lifestyle via gene acquisitions in the diplomonad Trepomonas sp. PC1.</title>
        <authorList>
            <person name="Xu F."/>
            <person name="Jerlstrom-Hultqvist J."/>
            <person name="Kolisko M."/>
            <person name="Simpson A.G.B."/>
            <person name="Roger A.J."/>
            <person name="Svard S.G."/>
            <person name="Andersson J.O."/>
        </authorList>
    </citation>
    <scope>NUCLEOTIDE SEQUENCE</scope>
    <source>
        <strain evidence="12">PC1</strain>
    </source>
</reference>
<dbReference type="InterPro" id="IPR003593">
    <property type="entry name" value="AAA+_ATPase"/>
</dbReference>
<keyword evidence="8 10" id="KW-1133">Transmembrane helix</keyword>
<dbReference type="InterPro" id="IPR003439">
    <property type="entry name" value="ABC_transporter-like_ATP-bd"/>
</dbReference>
<dbReference type="GO" id="GO:0005319">
    <property type="term" value="F:lipid transporter activity"/>
    <property type="evidence" value="ECO:0007669"/>
    <property type="project" value="TreeGrafter"/>
</dbReference>
<evidence type="ECO:0000256" key="9">
    <source>
        <dbReference type="ARBA" id="ARBA00023136"/>
    </source>
</evidence>
<accession>A0A146KJ93</accession>
<organism evidence="12">
    <name type="scientific">Trepomonas sp. PC1</name>
    <dbReference type="NCBI Taxonomy" id="1076344"/>
    <lineage>
        <taxon>Eukaryota</taxon>
        <taxon>Metamonada</taxon>
        <taxon>Diplomonadida</taxon>
        <taxon>Hexamitidae</taxon>
        <taxon>Hexamitinae</taxon>
        <taxon>Trepomonas</taxon>
    </lineage>
</organism>
<evidence type="ECO:0000256" key="4">
    <source>
        <dbReference type="ARBA" id="ARBA00022692"/>
    </source>
</evidence>
<evidence type="ECO:0000256" key="1">
    <source>
        <dbReference type="ARBA" id="ARBA00004141"/>
    </source>
</evidence>
<name>A0A146KJ93_9EUKA</name>
<feature type="transmembrane region" description="Helical" evidence="10">
    <location>
        <begin position="407"/>
        <end position="426"/>
    </location>
</feature>
<feature type="transmembrane region" description="Helical" evidence="10">
    <location>
        <begin position="374"/>
        <end position="395"/>
    </location>
</feature>
<keyword evidence="6" id="KW-0547">Nucleotide-binding</keyword>
<keyword evidence="4 10" id="KW-0812">Transmembrane</keyword>
<dbReference type="InterPro" id="IPR026082">
    <property type="entry name" value="ABCA"/>
</dbReference>
<dbReference type="Pfam" id="PF12698">
    <property type="entry name" value="ABC2_membrane_3"/>
    <property type="match status" value="1"/>
</dbReference>
<dbReference type="GO" id="GO:0140359">
    <property type="term" value="F:ABC-type transporter activity"/>
    <property type="evidence" value="ECO:0007669"/>
    <property type="project" value="InterPro"/>
</dbReference>
<dbReference type="EMBL" id="GDID01000682">
    <property type="protein sequence ID" value="JAP95924.1"/>
    <property type="molecule type" value="Transcribed_RNA"/>
</dbReference>
<evidence type="ECO:0000256" key="5">
    <source>
        <dbReference type="ARBA" id="ARBA00022737"/>
    </source>
</evidence>
<proteinExistence type="inferred from homology"/>
<gene>
    <name evidence="12" type="ORF">TPC1_10911</name>
</gene>